<feature type="transmembrane region" description="Helical" evidence="7">
    <location>
        <begin position="40"/>
        <end position="62"/>
    </location>
</feature>
<evidence type="ECO:0000313" key="8">
    <source>
        <dbReference type="EMBL" id="PFG49169.1"/>
    </source>
</evidence>
<dbReference type="PANTHER" id="PTHR23517">
    <property type="entry name" value="RESISTANCE PROTEIN MDTM, PUTATIVE-RELATED-RELATED"/>
    <property type="match status" value="1"/>
</dbReference>
<dbReference type="InterPro" id="IPR036259">
    <property type="entry name" value="MFS_trans_sf"/>
</dbReference>
<keyword evidence="3" id="KW-1003">Cell membrane</keyword>
<evidence type="ECO:0000313" key="9">
    <source>
        <dbReference type="Proteomes" id="UP000243542"/>
    </source>
</evidence>
<dbReference type="PANTHER" id="PTHR23517:SF2">
    <property type="entry name" value="MULTIDRUG RESISTANCE PROTEIN MDTH"/>
    <property type="match status" value="1"/>
</dbReference>
<comment type="subcellular location">
    <subcellularLocation>
        <location evidence="1">Cell membrane</location>
        <topology evidence="1">Multi-pass membrane protein</topology>
    </subcellularLocation>
</comment>
<feature type="transmembrane region" description="Helical" evidence="7">
    <location>
        <begin position="109"/>
        <end position="131"/>
    </location>
</feature>
<dbReference type="GO" id="GO:0005886">
    <property type="term" value="C:plasma membrane"/>
    <property type="evidence" value="ECO:0007669"/>
    <property type="project" value="UniProtKB-SubCell"/>
</dbReference>
<feature type="transmembrane region" description="Helical" evidence="7">
    <location>
        <begin position="168"/>
        <end position="187"/>
    </location>
</feature>
<keyword evidence="2" id="KW-0813">Transport</keyword>
<gene>
    <name evidence="8" type="ORF">ATK36_4305</name>
</gene>
<name>A0A2A9FFI3_9PSEU</name>
<dbReference type="Pfam" id="PF07690">
    <property type="entry name" value="MFS_1"/>
    <property type="match status" value="1"/>
</dbReference>
<protein>
    <submittedName>
        <fullName evidence="8">MFS transporter</fullName>
    </submittedName>
</protein>
<evidence type="ECO:0000256" key="2">
    <source>
        <dbReference type="ARBA" id="ARBA00022448"/>
    </source>
</evidence>
<accession>A0A2A9FFI3</accession>
<evidence type="ECO:0000256" key="5">
    <source>
        <dbReference type="ARBA" id="ARBA00022989"/>
    </source>
</evidence>
<feature type="transmembrane region" description="Helical" evidence="7">
    <location>
        <begin position="193"/>
        <end position="211"/>
    </location>
</feature>
<evidence type="ECO:0000256" key="4">
    <source>
        <dbReference type="ARBA" id="ARBA00022692"/>
    </source>
</evidence>
<dbReference type="AlphaFoldDB" id="A0A2A9FFI3"/>
<feature type="transmembrane region" description="Helical" evidence="7">
    <location>
        <begin position="412"/>
        <end position="432"/>
    </location>
</feature>
<evidence type="ECO:0000256" key="1">
    <source>
        <dbReference type="ARBA" id="ARBA00004651"/>
    </source>
</evidence>
<dbReference type="Gene3D" id="1.20.1250.20">
    <property type="entry name" value="MFS general substrate transporter like domains"/>
    <property type="match status" value="1"/>
</dbReference>
<evidence type="ECO:0000256" key="7">
    <source>
        <dbReference type="SAM" id="Phobius"/>
    </source>
</evidence>
<proteinExistence type="predicted"/>
<evidence type="ECO:0000256" key="6">
    <source>
        <dbReference type="ARBA" id="ARBA00023136"/>
    </source>
</evidence>
<feature type="transmembrane region" description="Helical" evidence="7">
    <location>
        <begin position="326"/>
        <end position="354"/>
    </location>
</feature>
<organism evidence="8 9">
    <name type="scientific">Amycolatopsis sulphurea</name>
    <dbReference type="NCBI Taxonomy" id="76022"/>
    <lineage>
        <taxon>Bacteria</taxon>
        <taxon>Bacillati</taxon>
        <taxon>Actinomycetota</taxon>
        <taxon>Actinomycetes</taxon>
        <taxon>Pseudonocardiales</taxon>
        <taxon>Pseudonocardiaceae</taxon>
        <taxon>Amycolatopsis</taxon>
    </lineage>
</organism>
<evidence type="ECO:0000256" key="3">
    <source>
        <dbReference type="ARBA" id="ARBA00022475"/>
    </source>
</evidence>
<dbReference type="InterPro" id="IPR050171">
    <property type="entry name" value="MFS_Transporters"/>
</dbReference>
<keyword evidence="9" id="KW-1185">Reference proteome</keyword>
<dbReference type="SUPFAM" id="SSF103473">
    <property type="entry name" value="MFS general substrate transporter"/>
    <property type="match status" value="1"/>
</dbReference>
<keyword evidence="4 7" id="KW-0812">Transmembrane</keyword>
<comment type="caution">
    <text evidence="8">The sequence shown here is derived from an EMBL/GenBank/DDBJ whole genome shotgun (WGS) entry which is preliminary data.</text>
</comment>
<dbReference type="EMBL" id="PDJK01000002">
    <property type="protein sequence ID" value="PFG49169.1"/>
    <property type="molecule type" value="Genomic_DNA"/>
</dbReference>
<keyword evidence="6 7" id="KW-0472">Membrane</keyword>
<dbReference type="InterPro" id="IPR011701">
    <property type="entry name" value="MFS"/>
</dbReference>
<feature type="transmembrane region" description="Helical" evidence="7">
    <location>
        <begin position="252"/>
        <end position="277"/>
    </location>
</feature>
<feature type="transmembrane region" description="Helical" evidence="7">
    <location>
        <begin position="283"/>
        <end position="306"/>
    </location>
</feature>
<sequence>MVPPMSIPGGGRTGFLRGTVTSALTEIRGTINAKDKATRVLTWATATTSLGTGLFYAVSAIFFSEVIGLSAVEIGIGLAFAGIAGVLGALAGGYAAAHAGSRRTLTVAQVFLGVLVACSTLVTSFVTFAALATAISFVRYICTTARAALIADAYTGPDRVSIRARLRVVTNATTGIGALLGGVALAVGTPVSFTAAVVSVGAITIVSGLSLTSAQARAKLTDPIRVAAADIEHTHTTPPPRKPRSPFTDPRYLAVAFLVGVNATYFALLEMGVPLWITGHTTAPGVTVSLVLVINTIVVILTQVAASRGTHDVRLAGWAALRGTTLIAISCVAFAVAGLAGTVIATSVLLMAALVMSTGESYGEAGAWGLTFELADPHNQARYQGVAEMAYAAGNTLGPLLISATALAHGTWGWLLLAAIFVLSGIGLRALASRGPCRQTEPPLELSAATNKS</sequence>
<reference evidence="8 9" key="1">
    <citation type="submission" date="2017-10" db="EMBL/GenBank/DDBJ databases">
        <title>Sequencing the genomes of 1000 actinobacteria strains.</title>
        <authorList>
            <person name="Klenk H.-P."/>
        </authorList>
    </citation>
    <scope>NUCLEOTIDE SEQUENCE [LARGE SCALE GENOMIC DNA]</scope>
    <source>
        <strain evidence="8 9">DSM 46092</strain>
    </source>
</reference>
<keyword evidence="5 7" id="KW-1133">Transmembrane helix</keyword>
<dbReference type="GO" id="GO:0022857">
    <property type="term" value="F:transmembrane transporter activity"/>
    <property type="evidence" value="ECO:0007669"/>
    <property type="project" value="InterPro"/>
</dbReference>
<feature type="transmembrane region" description="Helical" evidence="7">
    <location>
        <begin position="74"/>
        <end position="97"/>
    </location>
</feature>
<dbReference type="Proteomes" id="UP000243542">
    <property type="component" value="Unassembled WGS sequence"/>
</dbReference>